<dbReference type="InterPro" id="IPR024983">
    <property type="entry name" value="CHAT_dom"/>
</dbReference>
<dbReference type="Pfam" id="PF12770">
    <property type="entry name" value="CHAT"/>
    <property type="match status" value="1"/>
</dbReference>
<reference evidence="3 4" key="1">
    <citation type="submission" date="2019-01" db="EMBL/GenBank/DDBJ databases">
        <title>Lujinxingia litoralis gen. nov., sp. nov. and Lujinxingia sediminis gen. nov., sp. nov., new members in the order Bradymonadales, isolated from coastal sediment.</title>
        <authorList>
            <person name="Li C.-M."/>
        </authorList>
    </citation>
    <scope>NUCLEOTIDE SEQUENCE [LARGE SCALE GENOMIC DNA]</scope>
    <source>
        <strain evidence="3 4">SEH01</strain>
    </source>
</reference>
<keyword evidence="4" id="KW-1185">Reference proteome</keyword>
<evidence type="ECO:0000256" key="1">
    <source>
        <dbReference type="SAM" id="Coils"/>
    </source>
</evidence>
<comment type="caution">
    <text evidence="3">The sequence shown here is derived from an EMBL/GenBank/DDBJ whole genome shotgun (WGS) entry which is preliminary data.</text>
</comment>
<sequence>MSQPPKRKIYQTFANRLRNCDFPTALSLCGQTVYELHAAGEDYLDALQEVGRIFSLRVRPVPAAEVAWAVRQAAHALSQGTDESLSFVVPANALISLVQQRYKKDKTICYTTAIMVTLIPRERTSLPKPILAHLYRQALELGGAITDPEERSHFENVRAHYADILSQLDRPEAMSESLSVFQQALKSLGAFQEQGIPGADESYAQCLYNYAMALKNRHFEDQTASLRQALEHFEHCRLLPARNRHLGARAMTTQMRQATVNVLVQLLDDPDEKIRLLEEGLAIAENELRDLEKRRKTTTSKYQLPHIRESLWLAITGGRYILLQTRIETGEQLQDDLQDHCHNALLRFDEVYNIIGPDALAYRLQFQRVLTREAQPLSEEQLLILLEHIERSMNQRQGYLTATEANHLLAAIDNQDLVDLQPRTLVLLGSLMNHIHPITVGTSLSRMLFESEYSLLNTAAQKNWDAIEKYMTSSLESALNVVQYPIWSDSYRRVLAIRLARLATIHREWAAIDPVESLELFDLSHGQAYRTDLNFFGAGDVREADKNSTDPTKWPEELWRLNLYRARIDFDTVCRLISVDDIARLHPERRDFMDQMRPALSMVGSYQKDGETIFGTIENPEVRAGEIYEEISWLLRLGREKGWHPAVQKDPADGETLRTWLAERPNTGVIAAGVGYITLICADDNDAYSLNLLESLDEEELDAMESSVRLLRKADNAFRGGDVSGASHAAFDCALEGHLNSLTPLSNKLVEFALSRGLRNLVVLAQQGMDQVPWEYIPTDTADSPCLGQTFNMVRTQTLASAVRMSQQGKSYENRVTYIGVDEDSNDGLSLAAHLISDDSQHCGLKREEFDQIAMRARVLRLVTHGTHHSGVLVPGFLLSGSPASVSIDPSSQDRIPEFTEQDRLPWFSVTEIKTLNMSGCRRVELWACESAQNVDLIGKLLDDNEPVGLGSAFLTAGASRVLGSWWKQPIASALLIARRFEKEVDDGDAFADAGALARAIAAYRDTVRPDGAFTTAVVKYVNDHLDQASSETELRRAAIRAGWSSAYEELTGESVPPKALEKFSLVYMGGFVDEPDRDNALSGLRADPAAAVDDWMAVFRGPVSWAGWRIVARDRSTLED</sequence>
<organism evidence="3 4">
    <name type="scientific">Lujinxingia sediminis</name>
    <dbReference type="NCBI Taxonomy" id="2480984"/>
    <lineage>
        <taxon>Bacteria</taxon>
        <taxon>Deltaproteobacteria</taxon>
        <taxon>Bradymonadales</taxon>
        <taxon>Lujinxingiaceae</taxon>
        <taxon>Lujinxingia</taxon>
    </lineage>
</organism>
<gene>
    <name evidence="3" type="ORF">EA187_05920</name>
</gene>
<evidence type="ECO:0000313" key="3">
    <source>
        <dbReference type="EMBL" id="RVU46672.1"/>
    </source>
</evidence>
<accession>A0ABY0CUD0</accession>
<dbReference type="RefSeq" id="WP_127779510.1">
    <property type="nucleotide sequence ID" value="NZ_SADD01000002.1"/>
</dbReference>
<dbReference type="Proteomes" id="UP000282926">
    <property type="component" value="Unassembled WGS sequence"/>
</dbReference>
<keyword evidence="1" id="KW-0175">Coiled coil</keyword>
<proteinExistence type="predicted"/>
<dbReference type="EMBL" id="SADD01000002">
    <property type="protein sequence ID" value="RVU46672.1"/>
    <property type="molecule type" value="Genomic_DNA"/>
</dbReference>
<protein>
    <submittedName>
        <fullName evidence="3">CHAT domain-containing protein</fullName>
    </submittedName>
</protein>
<evidence type="ECO:0000313" key="4">
    <source>
        <dbReference type="Proteomes" id="UP000282926"/>
    </source>
</evidence>
<feature type="coiled-coil region" evidence="1">
    <location>
        <begin position="274"/>
        <end position="301"/>
    </location>
</feature>
<name>A0ABY0CUD0_9DELT</name>
<feature type="domain" description="CHAT" evidence="2">
    <location>
        <begin position="848"/>
        <end position="1009"/>
    </location>
</feature>
<evidence type="ECO:0000259" key="2">
    <source>
        <dbReference type="Pfam" id="PF12770"/>
    </source>
</evidence>